<name>A0A6J7IKF3_9ZZZZ</name>
<accession>A0A6J7IKF3</accession>
<dbReference type="PRINTS" id="PR00111">
    <property type="entry name" value="ABHYDROLASE"/>
</dbReference>
<evidence type="ECO:0000256" key="1">
    <source>
        <dbReference type="SAM" id="MobiDB-lite"/>
    </source>
</evidence>
<dbReference type="InterPro" id="IPR000639">
    <property type="entry name" value="Epox_hydrolase-like"/>
</dbReference>
<evidence type="ECO:0000259" key="2">
    <source>
        <dbReference type="Pfam" id="PF00561"/>
    </source>
</evidence>
<dbReference type="GO" id="GO:0003824">
    <property type="term" value="F:catalytic activity"/>
    <property type="evidence" value="ECO:0007669"/>
    <property type="project" value="InterPro"/>
</dbReference>
<organism evidence="3">
    <name type="scientific">freshwater metagenome</name>
    <dbReference type="NCBI Taxonomy" id="449393"/>
    <lineage>
        <taxon>unclassified sequences</taxon>
        <taxon>metagenomes</taxon>
        <taxon>ecological metagenomes</taxon>
    </lineage>
</organism>
<dbReference type="InterPro" id="IPR050266">
    <property type="entry name" value="AB_hydrolase_sf"/>
</dbReference>
<proteinExistence type="predicted"/>
<gene>
    <name evidence="3" type="ORF">UFOPK3472_04096</name>
</gene>
<dbReference type="EMBL" id="CAFBLX010000476">
    <property type="protein sequence ID" value="CAB4931176.1"/>
    <property type="molecule type" value="Genomic_DNA"/>
</dbReference>
<dbReference type="PANTHER" id="PTHR43798">
    <property type="entry name" value="MONOACYLGLYCEROL LIPASE"/>
    <property type="match status" value="1"/>
</dbReference>
<reference evidence="3" key="1">
    <citation type="submission" date="2020-05" db="EMBL/GenBank/DDBJ databases">
        <authorList>
            <person name="Chiriac C."/>
            <person name="Salcher M."/>
            <person name="Ghai R."/>
            <person name="Kavagutti S V."/>
        </authorList>
    </citation>
    <scope>NUCLEOTIDE SEQUENCE</scope>
</reference>
<dbReference type="Pfam" id="PF00561">
    <property type="entry name" value="Abhydrolase_1"/>
    <property type="match status" value="1"/>
</dbReference>
<dbReference type="PRINTS" id="PR00412">
    <property type="entry name" value="EPOXHYDRLASE"/>
</dbReference>
<dbReference type="AlphaFoldDB" id="A0A6J7IKF3"/>
<dbReference type="PANTHER" id="PTHR43798:SF33">
    <property type="entry name" value="HYDROLASE, PUTATIVE (AFU_ORTHOLOGUE AFUA_2G14860)-RELATED"/>
    <property type="match status" value="1"/>
</dbReference>
<dbReference type="GO" id="GO:0016020">
    <property type="term" value="C:membrane"/>
    <property type="evidence" value="ECO:0007669"/>
    <property type="project" value="TreeGrafter"/>
</dbReference>
<feature type="domain" description="AB hydrolase-1" evidence="2">
    <location>
        <begin position="69"/>
        <end position="184"/>
    </location>
</feature>
<dbReference type="InterPro" id="IPR000073">
    <property type="entry name" value="AB_hydrolase_1"/>
</dbReference>
<dbReference type="Gene3D" id="3.40.50.1820">
    <property type="entry name" value="alpha/beta hydrolase"/>
    <property type="match status" value="1"/>
</dbReference>
<sequence>MTVAPCLPSVLMRDMQSRPTDTKGRAPIPRARGRQPTRPFRNRGLRCGIVVHVPELNLHTFGPADGPEILAVHGVTGHGARWWDLAENHLPEARVLAPDLIGHGRSPSVPPWDIDAQVTALKAVLDAHARGPVVVLGHSYGGALAVHLAQRFPEVVRALVLLDPAIALPPEELLEVAEATAKSPDYTDADEARSEKIHGAWADVPTELLDREVADHLVPADGGKVAWRMSIPAIVATWGELARPIVVPAESVPTIVVRAMRVEPPYVTEEFVSALRDKLGENLRTVELDCDHMVGQAKPADVAELVRSLL</sequence>
<evidence type="ECO:0000313" key="3">
    <source>
        <dbReference type="EMBL" id="CAB4931176.1"/>
    </source>
</evidence>
<dbReference type="SUPFAM" id="SSF53474">
    <property type="entry name" value="alpha/beta-Hydrolases"/>
    <property type="match status" value="1"/>
</dbReference>
<protein>
    <submittedName>
        <fullName evidence="3">Unannotated protein</fullName>
    </submittedName>
</protein>
<feature type="region of interest" description="Disordered" evidence="1">
    <location>
        <begin position="1"/>
        <end position="39"/>
    </location>
</feature>
<dbReference type="InterPro" id="IPR029058">
    <property type="entry name" value="AB_hydrolase_fold"/>
</dbReference>